<evidence type="ECO:0000256" key="4">
    <source>
        <dbReference type="ARBA" id="ARBA00022980"/>
    </source>
</evidence>
<dbReference type="Gene3D" id="3.10.430.100">
    <property type="entry name" value="Ribosomal protein L9, C-terminal domain"/>
    <property type="match status" value="1"/>
</dbReference>
<feature type="domain" description="Ribosomal protein L9" evidence="8">
    <location>
        <begin position="13"/>
        <end position="40"/>
    </location>
</feature>
<dbReference type="InterPro" id="IPR020070">
    <property type="entry name" value="Ribosomal_bL9_N"/>
</dbReference>
<dbReference type="GO" id="GO:0019843">
    <property type="term" value="F:rRNA binding"/>
    <property type="evidence" value="ECO:0007669"/>
    <property type="project" value="UniProtKB-UniRule"/>
</dbReference>
<keyword evidence="10" id="KW-1185">Reference proteome</keyword>
<dbReference type="InterPro" id="IPR020069">
    <property type="entry name" value="Ribosomal_bL9_C"/>
</dbReference>
<dbReference type="Pfam" id="PF03948">
    <property type="entry name" value="Ribosomal_L9_C"/>
    <property type="match status" value="1"/>
</dbReference>
<dbReference type="OrthoDB" id="9788336at2"/>
<keyword evidence="3 7" id="KW-0694">RNA-binding</keyword>
<dbReference type="PROSITE" id="PS00651">
    <property type="entry name" value="RIBOSOMAL_L9"/>
    <property type="match status" value="1"/>
</dbReference>
<evidence type="ECO:0000313" key="10">
    <source>
        <dbReference type="Proteomes" id="UP000320776"/>
    </source>
</evidence>
<evidence type="ECO:0000256" key="2">
    <source>
        <dbReference type="ARBA" id="ARBA00022730"/>
    </source>
</evidence>
<keyword evidence="4 7" id="KW-0689">Ribosomal protein</keyword>
<evidence type="ECO:0000256" key="1">
    <source>
        <dbReference type="ARBA" id="ARBA00010605"/>
    </source>
</evidence>
<protein>
    <recommendedName>
        <fullName evidence="6 7">Large ribosomal subunit protein bL9</fullName>
    </recommendedName>
</protein>
<dbReference type="AlphaFoldDB" id="A0A517E0B8"/>
<dbReference type="SUPFAM" id="SSF55658">
    <property type="entry name" value="L9 N-domain-like"/>
    <property type="match status" value="1"/>
</dbReference>
<evidence type="ECO:0000313" key="9">
    <source>
        <dbReference type="EMBL" id="QDR83047.1"/>
    </source>
</evidence>
<keyword evidence="5 7" id="KW-0687">Ribonucleoprotein</keyword>
<comment type="similarity">
    <text evidence="1 7">Belongs to the bacterial ribosomal protein bL9 family.</text>
</comment>
<dbReference type="InterPro" id="IPR036791">
    <property type="entry name" value="Ribosomal_bL9_C_sf"/>
</dbReference>
<dbReference type="HAMAP" id="MF_00503">
    <property type="entry name" value="Ribosomal_bL9"/>
    <property type="match status" value="1"/>
</dbReference>
<reference evidence="9 10" key="1">
    <citation type="submission" date="2019-02" db="EMBL/GenBank/DDBJ databases">
        <title>Closed genome of Sporomusa termitida DSM 4440.</title>
        <authorList>
            <person name="Poehlein A."/>
            <person name="Daniel R."/>
        </authorList>
    </citation>
    <scope>NUCLEOTIDE SEQUENCE [LARGE SCALE GENOMIC DNA]</scope>
    <source>
        <strain evidence="9 10">DSM 4440</strain>
    </source>
</reference>
<dbReference type="Gene3D" id="3.40.5.10">
    <property type="entry name" value="Ribosomal protein L9, N-terminal domain"/>
    <property type="match status" value="1"/>
</dbReference>
<dbReference type="GO" id="GO:0005840">
    <property type="term" value="C:ribosome"/>
    <property type="evidence" value="ECO:0007669"/>
    <property type="project" value="UniProtKB-KW"/>
</dbReference>
<evidence type="ECO:0000256" key="3">
    <source>
        <dbReference type="ARBA" id="ARBA00022884"/>
    </source>
</evidence>
<dbReference type="InterPro" id="IPR020594">
    <property type="entry name" value="Ribosomal_bL9_bac/chp"/>
</dbReference>
<evidence type="ECO:0000259" key="8">
    <source>
        <dbReference type="PROSITE" id="PS00651"/>
    </source>
</evidence>
<dbReference type="InterPro" id="IPR000244">
    <property type="entry name" value="Ribosomal_bL9"/>
</dbReference>
<dbReference type="NCBIfam" id="TIGR00158">
    <property type="entry name" value="L9"/>
    <property type="match status" value="1"/>
</dbReference>
<sequence>MKVILQQEVKKLGKKGEILEVAEGYARNYLLPQKLAIPATVNNVITATQQKASQERKKERILDEAKLLAAQMAKITVAIPVRMGEGGRLFGSVTAKDIADALATQHKLEIDKRKIELKDALKSLGTFTVPIKLHQEVGTQIQVIVKPE</sequence>
<accession>A0A517E0B8</accession>
<dbReference type="RefSeq" id="WP_144352367.1">
    <property type="nucleotide sequence ID" value="NZ_CP036259.1"/>
</dbReference>
<proteinExistence type="inferred from homology"/>
<dbReference type="KEGG" id="sted:SPTER_45180"/>
<dbReference type="PANTHER" id="PTHR21368">
    <property type="entry name" value="50S RIBOSOMAL PROTEIN L9"/>
    <property type="match status" value="1"/>
</dbReference>
<dbReference type="SUPFAM" id="SSF55653">
    <property type="entry name" value="Ribosomal protein L9 C-domain"/>
    <property type="match status" value="1"/>
</dbReference>
<dbReference type="Pfam" id="PF01281">
    <property type="entry name" value="Ribosomal_L9_N"/>
    <property type="match status" value="1"/>
</dbReference>
<dbReference type="EMBL" id="CP036259">
    <property type="protein sequence ID" value="QDR83047.1"/>
    <property type="molecule type" value="Genomic_DNA"/>
</dbReference>
<keyword evidence="2 7" id="KW-0699">rRNA-binding</keyword>
<evidence type="ECO:0000256" key="6">
    <source>
        <dbReference type="ARBA" id="ARBA00035292"/>
    </source>
</evidence>
<dbReference type="InterPro" id="IPR009027">
    <property type="entry name" value="Ribosomal_bL9/RNase_H1_N"/>
</dbReference>
<dbReference type="GO" id="GO:1990904">
    <property type="term" value="C:ribonucleoprotein complex"/>
    <property type="evidence" value="ECO:0007669"/>
    <property type="project" value="UniProtKB-KW"/>
</dbReference>
<evidence type="ECO:0000256" key="5">
    <source>
        <dbReference type="ARBA" id="ARBA00023274"/>
    </source>
</evidence>
<dbReference type="GO" id="GO:0006412">
    <property type="term" value="P:translation"/>
    <property type="evidence" value="ECO:0007669"/>
    <property type="project" value="UniProtKB-UniRule"/>
</dbReference>
<evidence type="ECO:0000256" key="7">
    <source>
        <dbReference type="HAMAP-Rule" id="MF_00503"/>
    </source>
</evidence>
<comment type="function">
    <text evidence="7">Binds to the 23S rRNA.</text>
</comment>
<dbReference type="InterPro" id="IPR036935">
    <property type="entry name" value="Ribosomal_bL9_N_sf"/>
</dbReference>
<dbReference type="GO" id="GO:0003735">
    <property type="term" value="F:structural constituent of ribosome"/>
    <property type="evidence" value="ECO:0007669"/>
    <property type="project" value="InterPro"/>
</dbReference>
<gene>
    <name evidence="7 9" type="primary">rplI</name>
    <name evidence="9" type="ORF">SPTER_45180</name>
</gene>
<name>A0A517E0B8_9FIRM</name>
<organism evidence="9 10">
    <name type="scientific">Sporomusa termitida</name>
    <dbReference type="NCBI Taxonomy" id="2377"/>
    <lineage>
        <taxon>Bacteria</taxon>
        <taxon>Bacillati</taxon>
        <taxon>Bacillota</taxon>
        <taxon>Negativicutes</taxon>
        <taxon>Selenomonadales</taxon>
        <taxon>Sporomusaceae</taxon>
        <taxon>Sporomusa</taxon>
    </lineage>
</organism>
<dbReference type="Proteomes" id="UP000320776">
    <property type="component" value="Chromosome"/>
</dbReference>